<dbReference type="SUPFAM" id="SSF53850">
    <property type="entry name" value="Periplasmic binding protein-like II"/>
    <property type="match status" value="1"/>
</dbReference>
<dbReference type="NCBIfam" id="TIGR00975">
    <property type="entry name" value="3a0107s03"/>
    <property type="match status" value="1"/>
</dbReference>
<evidence type="ECO:0000256" key="2">
    <source>
        <dbReference type="ARBA" id="ARBA00022448"/>
    </source>
</evidence>
<evidence type="ECO:0000256" key="3">
    <source>
        <dbReference type="ARBA" id="ARBA00022592"/>
    </source>
</evidence>
<dbReference type="GO" id="GO:0042301">
    <property type="term" value="F:phosphate ion binding"/>
    <property type="evidence" value="ECO:0007669"/>
    <property type="project" value="InterPro"/>
</dbReference>
<proteinExistence type="inferred from homology"/>
<dbReference type="PANTHER" id="PTHR42996:SF1">
    <property type="entry name" value="PHOSPHATE-BINDING PROTEIN PSTS"/>
    <property type="match status" value="1"/>
</dbReference>
<dbReference type="GO" id="GO:0043190">
    <property type="term" value="C:ATP-binding cassette (ABC) transporter complex"/>
    <property type="evidence" value="ECO:0007669"/>
    <property type="project" value="InterPro"/>
</dbReference>
<dbReference type="AlphaFoldDB" id="A0A923E7R1"/>
<dbReference type="PIRSF" id="PIRSF002756">
    <property type="entry name" value="PstS"/>
    <property type="match status" value="1"/>
</dbReference>
<dbReference type="GO" id="GO:0035435">
    <property type="term" value="P:phosphate ion transmembrane transport"/>
    <property type="evidence" value="ECO:0007669"/>
    <property type="project" value="InterPro"/>
</dbReference>
<keyword evidence="3 4" id="KW-0592">Phosphate transport</keyword>
<evidence type="ECO:0000256" key="4">
    <source>
        <dbReference type="PIRNR" id="PIRNR002756"/>
    </source>
</evidence>
<dbReference type="InterPro" id="IPR050962">
    <property type="entry name" value="Phosphate-bind_PstS"/>
</dbReference>
<keyword evidence="8" id="KW-1185">Reference proteome</keyword>
<reference evidence="7" key="1">
    <citation type="submission" date="2020-08" db="EMBL/GenBank/DDBJ databases">
        <title>Sequencing the genomes of 1000 actinobacteria strains.</title>
        <authorList>
            <person name="Klenk H.-P."/>
        </authorList>
    </citation>
    <scope>NUCLEOTIDE SEQUENCE</scope>
    <source>
        <strain evidence="7">DSM 10695</strain>
    </source>
</reference>
<dbReference type="PANTHER" id="PTHR42996">
    <property type="entry name" value="PHOSPHATE-BINDING PROTEIN PSTS"/>
    <property type="match status" value="1"/>
</dbReference>
<dbReference type="RefSeq" id="WP_184454097.1">
    <property type="nucleotide sequence ID" value="NZ_JACHMK010000001.1"/>
</dbReference>
<feature type="chain" id="PRO_5037756258" description="Phosphate-binding protein" evidence="5">
    <location>
        <begin position="32"/>
        <end position="373"/>
    </location>
</feature>
<evidence type="ECO:0000313" key="7">
    <source>
        <dbReference type="EMBL" id="MBB6335620.1"/>
    </source>
</evidence>
<dbReference type="InterPro" id="IPR024370">
    <property type="entry name" value="PBP_domain"/>
</dbReference>
<organism evidence="7 8">
    <name type="scientific">Schaalia hyovaginalis</name>
    <dbReference type="NCBI Taxonomy" id="29316"/>
    <lineage>
        <taxon>Bacteria</taxon>
        <taxon>Bacillati</taxon>
        <taxon>Actinomycetota</taxon>
        <taxon>Actinomycetes</taxon>
        <taxon>Actinomycetales</taxon>
        <taxon>Actinomycetaceae</taxon>
        <taxon>Schaalia</taxon>
    </lineage>
</organism>
<dbReference type="Pfam" id="PF12849">
    <property type="entry name" value="PBP_like_2"/>
    <property type="match status" value="1"/>
</dbReference>
<comment type="similarity">
    <text evidence="1 4">Belongs to the PstS family.</text>
</comment>
<keyword evidence="2 4" id="KW-0813">Transport</keyword>
<keyword evidence="5" id="KW-0732">Signal</keyword>
<gene>
    <name evidence="7" type="ORF">HD592_002185</name>
</gene>
<accession>A0A923E7R1</accession>
<evidence type="ECO:0000256" key="1">
    <source>
        <dbReference type="ARBA" id="ARBA00008725"/>
    </source>
</evidence>
<evidence type="ECO:0000313" key="8">
    <source>
        <dbReference type="Proteomes" id="UP000617426"/>
    </source>
</evidence>
<sequence length="373" mass="37333">MSLPTSFSRFGAFAGAAVLVASLAACGSANSSDTQSDAGASGASAGESASLSGNLAGAGASSQEAAMEAWKAGFAAVQPDVAVSYDAVGSGAGITQFADAQVLWAGSDAPLEGEEIEAAKARCGSPAWALPVYISPVAVIFNLEGVDALNLDAATIAKIFTGEIAKWNDPAIAASNPGVELPDLAITPVHRSDKSGTTENFTDYLHEAAPEAWAFDPAKEWPIEGGESGDKTAGVVQAVTEGEGTIGYADASQAGGLGTVALGAADATFVSFSNETAAAAADTASPVEGREANDIALKVNRVPETNNAYPLVLISYSIVCSAYADANEAALVKAFVGYQVSAEGQRMAADNAGSAPLSAGMTAKVRAALDAIK</sequence>
<dbReference type="InterPro" id="IPR005673">
    <property type="entry name" value="ABC_phos-bd_PstS"/>
</dbReference>
<protein>
    <recommendedName>
        <fullName evidence="4">Phosphate-binding protein</fullName>
    </recommendedName>
</protein>
<dbReference type="Proteomes" id="UP000617426">
    <property type="component" value="Unassembled WGS sequence"/>
</dbReference>
<evidence type="ECO:0000259" key="6">
    <source>
        <dbReference type="Pfam" id="PF12849"/>
    </source>
</evidence>
<name>A0A923E7R1_9ACTO</name>
<feature type="signal peptide" evidence="5">
    <location>
        <begin position="1"/>
        <end position="31"/>
    </location>
</feature>
<feature type="domain" description="PBP" evidence="6">
    <location>
        <begin position="47"/>
        <end position="343"/>
    </location>
</feature>
<dbReference type="Gene3D" id="3.40.190.10">
    <property type="entry name" value="Periplasmic binding protein-like II"/>
    <property type="match status" value="2"/>
</dbReference>
<dbReference type="CDD" id="cd13565">
    <property type="entry name" value="PBP2_PstS"/>
    <property type="match status" value="1"/>
</dbReference>
<comment type="caution">
    <text evidence="7">The sequence shown here is derived from an EMBL/GenBank/DDBJ whole genome shotgun (WGS) entry which is preliminary data.</text>
</comment>
<evidence type="ECO:0000256" key="5">
    <source>
        <dbReference type="SAM" id="SignalP"/>
    </source>
</evidence>
<dbReference type="EMBL" id="JACHMK010000001">
    <property type="protein sequence ID" value="MBB6335620.1"/>
    <property type="molecule type" value="Genomic_DNA"/>
</dbReference>